<proteinExistence type="predicted"/>
<dbReference type="InterPro" id="IPR011598">
    <property type="entry name" value="bHLH_dom"/>
</dbReference>
<evidence type="ECO:0000256" key="1">
    <source>
        <dbReference type="ARBA" id="ARBA00004123"/>
    </source>
</evidence>
<feature type="region of interest" description="Disordered" evidence="6">
    <location>
        <begin position="1"/>
        <end position="37"/>
    </location>
</feature>
<dbReference type="GO" id="GO:0006805">
    <property type="term" value="P:xenobiotic metabolic process"/>
    <property type="evidence" value="ECO:0007669"/>
    <property type="project" value="InterPro"/>
</dbReference>
<dbReference type="GO" id="GO:0034751">
    <property type="term" value="C:aryl hydrocarbon receptor complex"/>
    <property type="evidence" value="ECO:0007669"/>
    <property type="project" value="TreeGrafter"/>
</dbReference>
<evidence type="ECO:0000256" key="5">
    <source>
        <dbReference type="ARBA" id="ARBA00023242"/>
    </source>
</evidence>
<dbReference type="Pfam" id="PF23171">
    <property type="entry name" value="bHLH_HIF1A"/>
    <property type="match status" value="1"/>
</dbReference>
<dbReference type="GO" id="GO:0000976">
    <property type="term" value="F:transcription cis-regulatory region binding"/>
    <property type="evidence" value="ECO:0007669"/>
    <property type="project" value="TreeGrafter"/>
</dbReference>
<reference evidence="9" key="2">
    <citation type="submission" date="2025-08" db="UniProtKB">
        <authorList>
            <consortium name="Ensembl"/>
        </authorList>
    </citation>
    <scope>IDENTIFICATION</scope>
</reference>
<dbReference type="GO" id="GO:0004879">
    <property type="term" value="F:nuclear receptor activity"/>
    <property type="evidence" value="ECO:0007669"/>
    <property type="project" value="TreeGrafter"/>
</dbReference>
<feature type="region of interest" description="Disordered" evidence="6">
    <location>
        <begin position="155"/>
        <end position="207"/>
    </location>
</feature>
<dbReference type="PANTHER" id="PTHR10649">
    <property type="entry name" value="ARYL HYDROCARBON RECEPTOR"/>
    <property type="match status" value="1"/>
</dbReference>
<dbReference type="PROSITE" id="PS50112">
    <property type="entry name" value="PAS"/>
    <property type="match status" value="1"/>
</dbReference>
<accession>A0A7N5KF79</accession>
<evidence type="ECO:0000256" key="2">
    <source>
        <dbReference type="ARBA" id="ARBA00023015"/>
    </source>
</evidence>
<dbReference type="SUPFAM" id="SSF47459">
    <property type="entry name" value="HLH, helix-loop-helix DNA-binding domain"/>
    <property type="match status" value="1"/>
</dbReference>
<dbReference type="InterPro" id="IPR039091">
    <property type="entry name" value="AHR/AHRR"/>
</dbReference>
<dbReference type="SMART" id="SM00353">
    <property type="entry name" value="HLH"/>
    <property type="match status" value="1"/>
</dbReference>
<evidence type="ECO:0000256" key="4">
    <source>
        <dbReference type="ARBA" id="ARBA00023163"/>
    </source>
</evidence>
<dbReference type="PROSITE" id="PS50888">
    <property type="entry name" value="BHLH"/>
    <property type="match status" value="1"/>
</dbReference>
<dbReference type="FunFam" id="4.10.280.10:FF:000041">
    <property type="entry name" value="aryl hydrocarbon receptor repressor"/>
    <property type="match status" value="1"/>
</dbReference>
<keyword evidence="3" id="KW-0238">DNA-binding</keyword>
<dbReference type="Gene3D" id="4.10.280.10">
    <property type="entry name" value="Helix-loop-helix DNA-binding domain"/>
    <property type="match status" value="1"/>
</dbReference>
<evidence type="ECO:0000259" key="8">
    <source>
        <dbReference type="PROSITE" id="PS50888"/>
    </source>
</evidence>
<evidence type="ECO:0000313" key="9">
    <source>
        <dbReference type="Ensembl" id="ENSAMEP00000039202.1"/>
    </source>
</evidence>
<dbReference type="GO" id="GO:0005634">
    <property type="term" value="C:nucleus"/>
    <property type="evidence" value="ECO:0007669"/>
    <property type="project" value="UniProtKB-SubCell"/>
</dbReference>
<dbReference type="Ensembl" id="ENSAMET00000039414.1">
    <property type="protein sequence ID" value="ENSAMEP00000039202.1"/>
    <property type="gene ID" value="ENSAMEG00000008443.2"/>
</dbReference>
<gene>
    <name evidence="9" type="primary">AHRR</name>
</gene>
<reference evidence="9" key="3">
    <citation type="submission" date="2025-09" db="UniProtKB">
        <authorList>
            <consortium name="Ensembl"/>
        </authorList>
    </citation>
    <scope>IDENTIFICATION</scope>
</reference>
<dbReference type="GO" id="GO:0046983">
    <property type="term" value="F:protein dimerization activity"/>
    <property type="evidence" value="ECO:0007669"/>
    <property type="project" value="InterPro"/>
</dbReference>
<reference evidence="9 10" key="1">
    <citation type="journal article" date="2010" name="Nature">
        <title>The sequence and de novo assembly of the giant panda genome.</title>
        <authorList>
            <person name="Li R."/>
            <person name="Fan W."/>
            <person name="Tian G."/>
            <person name="Zhu H."/>
            <person name="He L."/>
            <person name="Cai J."/>
            <person name="Huang Q."/>
            <person name="Cai Q."/>
            <person name="Li B."/>
            <person name="Bai Y."/>
            <person name="Zhang Z."/>
            <person name="Zhang Y."/>
            <person name="Wang W."/>
            <person name="Li J."/>
            <person name="Wei F."/>
            <person name="Li H."/>
            <person name="Jian M."/>
            <person name="Li J."/>
            <person name="Zhang Z."/>
            <person name="Nielsen R."/>
            <person name="Li D."/>
            <person name="Gu W."/>
            <person name="Yang Z."/>
            <person name="Xuan Z."/>
            <person name="Ryder O.A."/>
            <person name="Leung F.C."/>
            <person name="Zhou Y."/>
            <person name="Cao J."/>
            <person name="Sun X."/>
            <person name="Fu Y."/>
            <person name="Fang X."/>
            <person name="Guo X."/>
            <person name="Wang B."/>
            <person name="Hou R."/>
            <person name="Shen F."/>
            <person name="Mu B."/>
            <person name="Ni P."/>
            <person name="Lin R."/>
            <person name="Qian W."/>
            <person name="Wang G."/>
            <person name="Yu C."/>
            <person name="Nie W."/>
            <person name="Wang J."/>
            <person name="Wu Z."/>
            <person name="Liang H."/>
            <person name="Min J."/>
            <person name="Wu Q."/>
            <person name="Cheng S."/>
            <person name="Ruan J."/>
            <person name="Wang M."/>
            <person name="Shi Z."/>
            <person name="Wen M."/>
            <person name="Liu B."/>
            <person name="Ren X."/>
            <person name="Zheng H."/>
            <person name="Dong D."/>
            <person name="Cook K."/>
            <person name="Shan G."/>
            <person name="Zhang H."/>
            <person name="Kosiol C."/>
            <person name="Xie X."/>
            <person name="Lu Z."/>
            <person name="Zheng H."/>
            <person name="Li Y."/>
            <person name="Steiner C.C."/>
            <person name="Lam T.T."/>
            <person name="Lin S."/>
            <person name="Zhang Q."/>
            <person name="Li G."/>
            <person name="Tian J."/>
            <person name="Gong T."/>
            <person name="Liu H."/>
            <person name="Zhang D."/>
            <person name="Fang L."/>
            <person name="Ye C."/>
            <person name="Zhang J."/>
            <person name="Hu W."/>
            <person name="Xu A."/>
            <person name="Ren Y."/>
            <person name="Zhang G."/>
            <person name="Bruford M.W."/>
            <person name="Li Q."/>
            <person name="Ma L."/>
            <person name="Guo Y."/>
            <person name="An N."/>
            <person name="Hu Y."/>
            <person name="Zheng Y."/>
            <person name="Shi Y."/>
            <person name="Li Z."/>
            <person name="Liu Q."/>
            <person name="Chen Y."/>
            <person name="Zhao J."/>
            <person name="Qu N."/>
            <person name="Zhao S."/>
            <person name="Tian F."/>
            <person name="Wang X."/>
            <person name="Wang H."/>
            <person name="Xu L."/>
            <person name="Liu X."/>
            <person name="Vinar T."/>
            <person name="Wang Y."/>
            <person name="Lam T.W."/>
            <person name="Yiu S.M."/>
            <person name="Liu S."/>
            <person name="Zhang H."/>
            <person name="Li D."/>
            <person name="Huang Y."/>
            <person name="Wang X."/>
            <person name="Yang G."/>
            <person name="Jiang Z."/>
            <person name="Wang J."/>
            <person name="Qin N."/>
            <person name="Li L."/>
            <person name="Li J."/>
            <person name="Bolund L."/>
            <person name="Kristiansen K."/>
            <person name="Wong G.K."/>
            <person name="Olson M."/>
            <person name="Zhang X."/>
            <person name="Li S."/>
            <person name="Yang H."/>
            <person name="Wang J."/>
            <person name="Wang J."/>
        </authorList>
    </citation>
    <scope>NUCLEOTIDE SEQUENCE [LARGE SCALE GENOMIC DNA]</scope>
</reference>
<keyword evidence="2" id="KW-0805">Transcription regulation</keyword>
<sequence length="207" mass="22120">MMIPPGECMYAGRKRRKPIQKQRPATGAEKSNPSKRHRDRLNAELDHLASLLPLPPDIVSKLDKLSVLRLSVSYLRVKSFFQAVQKCPRPPAASAPSPAPSAEDCGLSGRSVVLEGRLLLESLDGFALVVSAEGMIFYASATIVDYLGFHQDQMADTPHPDQASSLPLALPQDIPGRQPTTWPGSAPAAHGGVAPARTPQMGPASGE</sequence>
<dbReference type="Proteomes" id="UP000008912">
    <property type="component" value="Unassembled WGS sequence"/>
</dbReference>
<dbReference type="Gene3D" id="3.30.450.20">
    <property type="entry name" value="PAS domain"/>
    <property type="match status" value="1"/>
</dbReference>
<dbReference type="InterPro" id="IPR036638">
    <property type="entry name" value="HLH_DNA-bd_sf"/>
</dbReference>
<keyword evidence="10" id="KW-1185">Reference proteome</keyword>
<evidence type="ECO:0000259" key="7">
    <source>
        <dbReference type="PROSITE" id="PS50112"/>
    </source>
</evidence>
<comment type="subcellular location">
    <subcellularLocation>
        <location evidence="1">Nucleus</location>
    </subcellularLocation>
</comment>
<dbReference type="CDD" id="cd00130">
    <property type="entry name" value="PAS"/>
    <property type="match status" value="1"/>
</dbReference>
<evidence type="ECO:0000313" key="10">
    <source>
        <dbReference type="Proteomes" id="UP000008912"/>
    </source>
</evidence>
<protein>
    <submittedName>
        <fullName evidence="9">Aryl hydrocarbon receptor repressor</fullName>
    </submittedName>
</protein>
<evidence type="ECO:0000256" key="6">
    <source>
        <dbReference type="SAM" id="MobiDB-lite"/>
    </source>
</evidence>
<dbReference type="GeneTree" id="ENSGT00940000154486"/>
<dbReference type="PANTHER" id="PTHR10649:SF3">
    <property type="entry name" value="ARYL HYDROCARBON RECEPTOR REPRESSOR"/>
    <property type="match status" value="1"/>
</dbReference>
<name>A0A7N5KF79_AILME</name>
<dbReference type="InterPro" id="IPR000014">
    <property type="entry name" value="PAS"/>
</dbReference>
<feature type="domain" description="PAS" evidence="7">
    <location>
        <begin position="117"/>
        <end position="154"/>
    </location>
</feature>
<keyword evidence="5" id="KW-0539">Nucleus</keyword>
<feature type="domain" description="BHLH" evidence="8">
    <location>
        <begin position="25"/>
        <end position="78"/>
    </location>
</feature>
<evidence type="ECO:0000256" key="3">
    <source>
        <dbReference type="ARBA" id="ARBA00023125"/>
    </source>
</evidence>
<dbReference type="AlphaFoldDB" id="A0A7N5KF79"/>
<keyword evidence="4" id="KW-0804">Transcription</keyword>
<organism evidence="9 10">
    <name type="scientific">Ailuropoda melanoleuca</name>
    <name type="common">Giant panda</name>
    <dbReference type="NCBI Taxonomy" id="9646"/>
    <lineage>
        <taxon>Eukaryota</taxon>
        <taxon>Metazoa</taxon>
        <taxon>Chordata</taxon>
        <taxon>Craniata</taxon>
        <taxon>Vertebrata</taxon>
        <taxon>Euteleostomi</taxon>
        <taxon>Mammalia</taxon>
        <taxon>Eutheria</taxon>
        <taxon>Laurasiatheria</taxon>
        <taxon>Carnivora</taxon>
        <taxon>Caniformia</taxon>
        <taxon>Ursidae</taxon>
        <taxon>Ailuropoda</taxon>
    </lineage>
</organism>